<feature type="transmembrane region" description="Helical" evidence="5">
    <location>
        <begin position="59"/>
        <end position="75"/>
    </location>
</feature>
<proteinExistence type="predicted"/>
<gene>
    <name evidence="6" type="ORF">LZ496_07095</name>
</gene>
<organism evidence="6 7">
    <name type="scientific">Sphingomonas caseinilyticus</name>
    <dbReference type="NCBI Taxonomy" id="2908205"/>
    <lineage>
        <taxon>Bacteria</taxon>
        <taxon>Pseudomonadati</taxon>
        <taxon>Pseudomonadota</taxon>
        <taxon>Alphaproteobacteria</taxon>
        <taxon>Sphingomonadales</taxon>
        <taxon>Sphingomonadaceae</taxon>
        <taxon>Sphingomonas</taxon>
    </lineage>
</organism>
<dbReference type="RefSeq" id="WP_249903950.1">
    <property type="nucleotide sequence ID" value="NZ_JAMGBA010000002.1"/>
</dbReference>
<evidence type="ECO:0000313" key="6">
    <source>
        <dbReference type="EMBL" id="MCL6698549.1"/>
    </source>
</evidence>
<accession>A0ABT0RUH9</accession>
<protein>
    <submittedName>
        <fullName evidence="6">DUF2585 family protein</fullName>
    </submittedName>
</protein>
<keyword evidence="2 5" id="KW-0812">Transmembrane</keyword>
<feature type="transmembrane region" description="Helical" evidence="5">
    <location>
        <begin position="141"/>
        <end position="161"/>
    </location>
</feature>
<name>A0ABT0RUH9_9SPHN</name>
<dbReference type="Pfam" id="PF10755">
    <property type="entry name" value="DUF2585"/>
    <property type="match status" value="1"/>
</dbReference>
<dbReference type="EMBL" id="JAMGBA010000002">
    <property type="protein sequence ID" value="MCL6698549.1"/>
    <property type="molecule type" value="Genomic_DNA"/>
</dbReference>
<evidence type="ECO:0000256" key="3">
    <source>
        <dbReference type="ARBA" id="ARBA00022989"/>
    </source>
</evidence>
<keyword evidence="1" id="KW-1003">Cell membrane</keyword>
<evidence type="ECO:0000313" key="7">
    <source>
        <dbReference type="Proteomes" id="UP001203410"/>
    </source>
</evidence>
<dbReference type="InterPro" id="IPR019691">
    <property type="entry name" value="DUF2585"/>
</dbReference>
<keyword evidence="7" id="KW-1185">Reference proteome</keyword>
<keyword evidence="4 5" id="KW-0472">Membrane</keyword>
<comment type="caution">
    <text evidence="6">The sequence shown here is derived from an EMBL/GenBank/DDBJ whole genome shotgun (WGS) entry which is preliminary data.</text>
</comment>
<sequence length="185" mass="20350">MTAFARPKPLITLLATLCIVILIMVAMGRPPLCTCGTVELWGEVGPKQSQMLADWYSPSHIVHGFLFYAALTLLWRKSPIERRFITALLIEAAWEIAENTPMVIDRYREATIALGYSGDSILNSASDIVMMSVGFLAARKVPVWTSIAIVLALELIPLIAIRDNLALNVIMLLAPSDAILNWQSG</sequence>
<evidence type="ECO:0000256" key="2">
    <source>
        <dbReference type="ARBA" id="ARBA00022692"/>
    </source>
</evidence>
<evidence type="ECO:0000256" key="5">
    <source>
        <dbReference type="SAM" id="Phobius"/>
    </source>
</evidence>
<evidence type="ECO:0000256" key="1">
    <source>
        <dbReference type="ARBA" id="ARBA00022475"/>
    </source>
</evidence>
<dbReference type="Proteomes" id="UP001203410">
    <property type="component" value="Unassembled WGS sequence"/>
</dbReference>
<evidence type="ECO:0000256" key="4">
    <source>
        <dbReference type="ARBA" id="ARBA00023136"/>
    </source>
</evidence>
<keyword evidence="3 5" id="KW-1133">Transmembrane helix</keyword>
<reference evidence="6 7" key="1">
    <citation type="submission" date="2022-05" db="EMBL/GenBank/DDBJ databases">
        <authorList>
            <person name="Jo J.-H."/>
            <person name="Im W.-T."/>
        </authorList>
    </citation>
    <scope>NUCLEOTIDE SEQUENCE [LARGE SCALE GENOMIC DNA]</scope>
    <source>
        <strain evidence="6 7">NSE70-1</strain>
    </source>
</reference>
<dbReference type="NCBIfam" id="NF002099">
    <property type="entry name" value="PRK00944.1"/>
    <property type="match status" value="1"/>
</dbReference>